<dbReference type="Pfam" id="PF00563">
    <property type="entry name" value="EAL"/>
    <property type="match status" value="1"/>
</dbReference>
<dbReference type="STRING" id="225991.MA05_05970"/>
<dbReference type="Gene3D" id="3.20.20.450">
    <property type="entry name" value="EAL domain"/>
    <property type="match status" value="1"/>
</dbReference>
<dbReference type="GO" id="GO:0003824">
    <property type="term" value="F:catalytic activity"/>
    <property type="evidence" value="ECO:0007669"/>
    <property type="project" value="UniProtKB-ARBA"/>
</dbReference>
<reference evidence="4 5" key="1">
    <citation type="submission" date="2014-01" db="EMBL/GenBank/DDBJ databases">
        <title>Interspecies Systems Biology Uncovers Metabolites Affecting C. elegans Gene Expression and Life History Traits.</title>
        <authorList>
            <person name="Watson E."/>
            <person name="Macneil L.T."/>
            <person name="Ritter A.D."/>
            <person name="Yilmaz L.S."/>
            <person name="Rosebrock A.P."/>
            <person name="Caudy A.A."/>
            <person name="Walhout A.J."/>
        </authorList>
    </citation>
    <scope>NUCLEOTIDE SEQUENCE [LARGE SCALE GENOMIC DNA]</scope>
    <source>
        <strain evidence="4 5">DA1877</strain>
    </source>
</reference>
<dbReference type="InterPro" id="IPR000160">
    <property type="entry name" value="GGDEF_dom"/>
</dbReference>
<dbReference type="PROSITE" id="PS50883">
    <property type="entry name" value="EAL"/>
    <property type="match status" value="1"/>
</dbReference>
<dbReference type="PANTHER" id="PTHR44757:SF2">
    <property type="entry name" value="BIOFILM ARCHITECTURE MAINTENANCE PROTEIN MBAA"/>
    <property type="match status" value="1"/>
</dbReference>
<dbReference type="CDD" id="cd01949">
    <property type="entry name" value="GGDEF"/>
    <property type="match status" value="1"/>
</dbReference>
<protein>
    <submittedName>
        <fullName evidence="4">Diguanylate phosphodiesterase</fullName>
    </submittedName>
</protein>
<evidence type="ECO:0000313" key="5">
    <source>
        <dbReference type="Proteomes" id="UP000020766"/>
    </source>
</evidence>
<dbReference type="RefSeq" id="WP_043381139.1">
    <property type="nucleotide sequence ID" value="NZ_JBOK01000005.1"/>
</dbReference>
<organism evidence="4 5">
    <name type="scientific">Comamonas aquatica DA1877</name>
    <dbReference type="NCBI Taxonomy" id="1457173"/>
    <lineage>
        <taxon>Bacteria</taxon>
        <taxon>Pseudomonadati</taxon>
        <taxon>Pseudomonadota</taxon>
        <taxon>Betaproteobacteria</taxon>
        <taxon>Burkholderiales</taxon>
        <taxon>Comamonadaceae</taxon>
        <taxon>Comamonas</taxon>
    </lineage>
</organism>
<dbReference type="InterPro" id="IPR043128">
    <property type="entry name" value="Rev_trsase/Diguanyl_cyclase"/>
</dbReference>
<evidence type="ECO:0000259" key="1">
    <source>
        <dbReference type="PROSITE" id="PS50112"/>
    </source>
</evidence>
<dbReference type="Pfam" id="PF00990">
    <property type="entry name" value="GGDEF"/>
    <property type="match status" value="1"/>
</dbReference>
<dbReference type="InterPro" id="IPR035919">
    <property type="entry name" value="EAL_sf"/>
</dbReference>
<dbReference type="InterPro" id="IPR052155">
    <property type="entry name" value="Biofilm_reg_signaling"/>
</dbReference>
<dbReference type="EMBL" id="JBOK01000005">
    <property type="protein sequence ID" value="EXU80891.1"/>
    <property type="molecule type" value="Genomic_DNA"/>
</dbReference>
<dbReference type="Proteomes" id="UP000020766">
    <property type="component" value="Unassembled WGS sequence"/>
</dbReference>
<dbReference type="SMART" id="SM00267">
    <property type="entry name" value="GGDEF"/>
    <property type="match status" value="1"/>
</dbReference>
<evidence type="ECO:0000313" key="4">
    <source>
        <dbReference type="EMBL" id="EXU80891.1"/>
    </source>
</evidence>
<dbReference type="GO" id="GO:0006355">
    <property type="term" value="P:regulation of DNA-templated transcription"/>
    <property type="evidence" value="ECO:0007669"/>
    <property type="project" value="InterPro"/>
</dbReference>
<dbReference type="CDD" id="cd01948">
    <property type="entry name" value="EAL"/>
    <property type="match status" value="1"/>
</dbReference>
<feature type="domain" description="GGDEF" evidence="3">
    <location>
        <begin position="187"/>
        <end position="319"/>
    </location>
</feature>
<accession>A0A014MGM6</accession>
<dbReference type="InterPro" id="IPR013767">
    <property type="entry name" value="PAS_fold"/>
</dbReference>
<dbReference type="Gene3D" id="3.30.450.20">
    <property type="entry name" value="PAS domain"/>
    <property type="match status" value="1"/>
</dbReference>
<proteinExistence type="predicted"/>
<dbReference type="PROSITE" id="PS50112">
    <property type="entry name" value="PAS"/>
    <property type="match status" value="1"/>
</dbReference>
<dbReference type="CDD" id="cd00130">
    <property type="entry name" value="PAS"/>
    <property type="match status" value="1"/>
</dbReference>
<dbReference type="Gene3D" id="3.30.70.270">
    <property type="match status" value="1"/>
</dbReference>
<dbReference type="InterPro" id="IPR001633">
    <property type="entry name" value="EAL_dom"/>
</dbReference>
<keyword evidence="5" id="KW-1185">Reference proteome</keyword>
<feature type="domain" description="PAS" evidence="1">
    <location>
        <begin position="32"/>
        <end position="102"/>
    </location>
</feature>
<dbReference type="SMART" id="SM00052">
    <property type="entry name" value="EAL"/>
    <property type="match status" value="1"/>
</dbReference>
<dbReference type="InterPro" id="IPR000014">
    <property type="entry name" value="PAS"/>
</dbReference>
<dbReference type="FunFam" id="3.30.70.270:FF:000001">
    <property type="entry name" value="Diguanylate cyclase domain protein"/>
    <property type="match status" value="1"/>
</dbReference>
<dbReference type="NCBIfam" id="TIGR00254">
    <property type="entry name" value="GGDEF"/>
    <property type="match status" value="1"/>
</dbReference>
<dbReference type="Pfam" id="PF00989">
    <property type="entry name" value="PAS"/>
    <property type="match status" value="1"/>
</dbReference>
<dbReference type="NCBIfam" id="TIGR00229">
    <property type="entry name" value="sensory_box"/>
    <property type="match status" value="1"/>
</dbReference>
<dbReference type="SUPFAM" id="SSF55073">
    <property type="entry name" value="Nucleotide cyclase"/>
    <property type="match status" value="1"/>
</dbReference>
<gene>
    <name evidence="4" type="ORF">AX13_14770</name>
</gene>
<evidence type="ECO:0000259" key="3">
    <source>
        <dbReference type="PROSITE" id="PS50887"/>
    </source>
</evidence>
<dbReference type="SUPFAM" id="SSF141868">
    <property type="entry name" value="EAL domain-like"/>
    <property type="match status" value="1"/>
</dbReference>
<dbReference type="PATRIC" id="fig|1457173.3.peg.1238"/>
<evidence type="ECO:0000259" key="2">
    <source>
        <dbReference type="PROSITE" id="PS50883"/>
    </source>
</evidence>
<dbReference type="AlphaFoldDB" id="A0A014MGM6"/>
<dbReference type="SUPFAM" id="SSF55785">
    <property type="entry name" value="PYP-like sensor domain (PAS domain)"/>
    <property type="match status" value="1"/>
</dbReference>
<dbReference type="InterPro" id="IPR029787">
    <property type="entry name" value="Nucleotide_cyclase"/>
</dbReference>
<dbReference type="PROSITE" id="PS50887">
    <property type="entry name" value="GGDEF"/>
    <property type="match status" value="1"/>
</dbReference>
<comment type="caution">
    <text evidence="4">The sequence shown here is derived from an EMBL/GenBank/DDBJ whole genome shotgun (WGS) entry which is preliminary data.</text>
</comment>
<dbReference type="SMART" id="SM00091">
    <property type="entry name" value="PAS"/>
    <property type="match status" value="1"/>
</dbReference>
<name>A0A014MGM6_9BURK</name>
<sequence length="578" mass="64063">MSNTGFAPASHPAARSDGTAPAAAEAMLNDWMLEAWNAAPDGILLIDPQGRILVSNSAMGLISGFSAEELRGQPVEILLPEALHAQHRGDLQQFFQQPRRHNMGQGRILWLQRKDRVQLPVDIALGSFLRKGQPLVVAFVRDVTDMRRMEERMQYQATHDTLTGLGNRWAFQQHLQECMQQAQVTGEPSALLLLDLDNFKAINDGYGHPAGDHVLQEVAKRLKAVLRSQGWLARLGGDEFAVLLPHADADVAAQWAEQILHAMQAPCAWGQVQLEFGTSIGVGLSPLDARDPPSLMRCADMAMYRAKERGRGNFVFYEESMGHAMAEKVLLSERLRLALGYGGIQLHYQPQIETATGKVCGVEALLRWTDPVLGEIPPDRFIPVAESSGLILGLGSYVLDAACRQIRAWMDQERPVRVAINLSPQQLRQHNLVDQVRAALVLHQVPAHWLELEVTESQAMQDPEHACRVLGELAELGVGLALDDFGNGHSSLAYLQFLPVRRLKLGKDFMRAGRLRDKLLGAMVQLCHALELDMVAEGVETEAQRAQLEKLGCRCYQGWLSSKALSASQFDAWRVQHL</sequence>
<dbReference type="InterPro" id="IPR035965">
    <property type="entry name" value="PAS-like_dom_sf"/>
</dbReference>
<feature type="domain" description="EAL" evidence="2">
    <location>
        <begin position="328"/>
        <end position="578"/>
    </location>
</feature>
<dbReference type="PANTHER" id="PTHR44757">
    <property type="entry name" value="DIGUANYLATE CYCLASE DGCP"/>
    <property type="match status" value="1"/>
</dbReference>